<name>A0A8H7T914_9HELO</name>
<sequence length="224" mass="25019">MTVYNVAKGVEKLSVLLGLGQFEVQPNWQCPSCASSPSEPLCDDCRTSWIHELKDLDYSDAYEARLSRKLGIAGLVMGLSGWASNVGLGWFEFGDMLGGLTESILWYAHHNLWPSVPLTLFAVILFGLSTLAFLSIMTISGFLLAMNPAGKRHWRHMTPQMYLLLMVFALVEMVVIILRVSVMDLLIIVGPLMMSCMGFMAPLCMRKPVEREDRRVELKDGESV</sequence>
<organism evidence="2 3">
    <name type="scientific">Cadophora malorum</name>
    <dbReference type="NCBI Taxonomy" id="108018"/>
    <lineage>
        <taxon>Eukaryota</taxon>
        <taxon>Fungi</taxon>
        <taxon>Dikarya</taxon>
        <taxon>Ascomycota</taxon>
        <taxon>Pezizomycotina</taxon>
        <taxon>Leotiomycetes</taxon>
        <taxon>Helotiales</taxon>
        <taxon>Ploettnerulaceae</taxon>
        <taxon>Cadophora</taxon>
    </lineage>
</organism>
<keyword evidence="1" id="KW-0472">Membrane</keyword>
<keyword evidence="3" id="KW-1185">Reference proteome</keyword>
<accession>A0A8H7T914</accession>
<evidence type="ECO:0000313" key="3">
    <source>
        <dbReference type="Proteomes" id="UP000664132"/>
    </source>
</evidence>
<gene>
    <name evidence="2" type="ORF">IFR04_009704</name>
</gene>
<evidence type="ECO:0000313" key="2">
    <source>
        <dbReference type="EMBL" id="KAG4417135.1"/>
    </source>
</evidence>
<keyword evidence="1" id="KW-1133">Transmembrane helix</keyword>
<reference evidence="2" key="1">
    <citation type="submission" date="2021-02" db="EMBL/GenBank/DDBJ databases">
        <title>Genome sequence Cadophora malorum strain M34.</title>
        <authorList>
            <person name="Stefanovic E."/>
            <person name="Vu D."/>
            <person name="Scully C."/>
            <person name="Dijksterhuis J."/>
            <person name="Roader J."/>
            <person name="Houbraken J."/>
        </authorList>
    </citation>
    <scope>NUCLEOTIDE SEQUENCE</scope>
    <source>
        <strain evidence="2">M34</strain>
    </source>
</reference>
<comment type="caution">
    <text evidence="2">The sequence shown here is derived from an EMBL/GenBank/DDBJ whole genome shotgun (WGS) entry which is preliminary data.</text>
</comment>
<protein>
    <submittedName>
        <fullName evidence="2">Uncharacterized protein</fullName>
    </submittedName>
</protein>
<feature type="transmembrane region" description="Helical" evidence="1">
    <location>
        <begin position="186"/>
        <end position="205"/>
    </location>
</feature>
<feature type="transmembrane region" description="Helical" evidence="1">
    <location>
        <begin position="161"/>
        <end position="180"/>
    </location>
</feature>
<dbReference type="EMBL" id="JAFJYH010000163">
    <property type="protein sequence ID" value="KAG4417135.1"/>
    <property type="molecule type" value="Genomic_DNA"/>
</dbReference>
<keyword evidence="1" id="KW-0812">Transmembrane</keyword>
<dbReference type="AlphaFoldDB" id="A0A8H7T914"/>
<proteinExistence type="predicted"/>
<dbReference type="Proteomes" id="UP000664132">
    <property type="component" value="Unassembled WGS sequence"/>
</dbReference>
<feature type="transmembrane region" description="Helical" evidence="1">
    <location>
        <begin position="70"/>
        <end position="91"/>
    </location>
</feature>
<evidence type="ECO:0000256" key="1">
    <source>
        <dbReference type="SAM" id="Phobius"/>
    </source>
</evidence>
<dbReference type="OrthoDB" id="3486193at2759"/>
<feature type="transmembrane region" description="Helical" evidence="1">
    <location>
        <begin position="120"/>
        <end position="149"/>
    </location>
</feature>